<dbReference type="EMBL" id="CP093217">
    <property type="protein sequence ID" value="UQW81404.1"/>
    <property type="molecule type" value="Genomic_DNA"/>
</dbReference>
<evidence type="ECO:0000313" key="4">
    <source>
        <dbReference type="Proteomes" id="UP000223828"/>
    </source>
</evidence>
<dbReference type="PROSITE" id="PS50943">
    <property type="entry name" value="HTH_CROC1"/>
    <property type="match status" value="1"/>
</dbReference>
<reference evidence="3" key="4">
    <citation type="submission" date="2022-03" db="EMBL/GenBank/DDBJ databases">
        <title>Complete Genome Sequence of Staphylococcus edaphicus strain CCM 8731.</title>
        <authorList>
            <person name="Rimmer C.O."/>
            <person name="Thomas J.C."/>
        </authorList>
    </citation>
    <scope>NUCLEOTIDE SEQUENCE</scope>
    <source>
        <strain evidence="3">CCM 8731</strain>
    </source>
</reference>
<evidence type="ECO:0000313" key="5">
    <source>
        <dbReference type="Proteomes" id="UP001056588"/>
    </source>
</evidence>
<dbReference type="EMBL" id="MRZN01000024">
    <property type="protein sequence ID" value="PHK48779.1"/>
    <property type="molecule type" value="Genomic_DNA"/>
</dbReference>
<gene>
    <name evidence="2" type="ORF">BTJ66_11715</name>
    <name evidence="3" type="ORF">MNY58_12735</name>
</gene>
<organism evidence="2 4">
    <name type="scientific">Staphylococcus edaphicus</name>
    <dbReference type="NCBI Taxonomy" id="1955013"/>
    <lineage>
        <taxon>Bacteria</taxon>
        <taxon>Bacillati</taxon>
        <taxon>Bacillota</taxon>
        <taxon>Bacilli</taxon>
        <taxon>Bacillales</taxon>
        <taxon>Staphylococcaceae</taxon>
        <taxon>Staphylococcus</taxon>
    </lineage>
</organism>
<name>A0A2C6WK82_9STAP</name>
<dbReference type="RefSeq" id="WP_099091129.1">
    <property type="nucleotide sequence ID" value="NZ_CP093217.1"/>
</dbReference>
<proteinExistence type="predicted"/>
<reference evidence="2" key="1">
    <citation type="journal article" date="2017" name="Appl. Environ. Microbiol.">
        <title>Staphylococcus edaphicus sp. nov., isolated in Antarctica, harbours mecC gene and genomic islands with suspected role in adaptation to extreme environment.</title>
        <authorList>
            <person name="Pantucek R."/>
            <person name="Sedlacek I."/>
            <person name="Indrakova A."/>
            <person name="Vrbovska V."/>
            <person name="Maslanova I."/>
            <person name="Kovarovic V."/>
            <person name="Svec P."/>
            <person name="Kralova S."/>
            <person name="Kristofova L."/>
            <person name="Keklakova J."/>
            <person name="Petras P."/>
            <person name="Doskar J."/>
        </authorList>
    </citation>
    <scope>NUCLEOTIDE SEQUENCE</scope>
    <source>
        <strain evidence="2">CCM 8730</strain>
    </source>
</reference>
<feature type="domain" description="HTH cro/C1-type" evidence="1">
    <location>
        <begin position="27"/>
        <end position="73"/>
    </location>
</feature>
<keyword evidence="5" id="KW-1185">Reference proteome</keyword>
<dbReference type="InterPro" id="IPR001387">
    <property type="entry name" value="Cro/C1-type_HTH"/>
</dbReference>
<dbReference type="Gene3D" id="1.10.260.40">
    <property type="entry name" value="lambda repressor-like DNA-binding domains"/>
    <property type="match status" value="1"/>
</dbReference>
<dbReference type="SMART" id="SM00530">
    <property type="entry name" value="HTH_XRE"/>
    <property type="match status" value="1"/>
</dbReference>
<dbReference type="OrthoDB" id="2883494at2"/>
<evidence type="ECO:0000313" key="3">
    <source>
        <dbReference type="EMBL" id="UQW81404.1"/>
    </source>
</evidence>
<evidence type="ECO:0000313" key="2">
    <source>
        <dbReference type="EMBL" id="PHK48779.1"/>
    </source>
</evidence>
<evidence type="ECO:0000259" key="1">
    <source>
        <dbReference type="PROSITE" id="PS50943"/>
    </source>
</evidence>
<dbReference type="InterPro" id="IPR010982">
    <property type="entry name" value="Lambda_DNA-bd_dom_sf"/>
</dbReference>
<protein>
    <submittedName>
        <fullName evidence="3">Helix-turn-helix domain-containing protein</fullName>
    </submittedName>
    <submittedName>
        <fullName evidence="2">Transcriptional regulator</fullName>
    </submittedName>
</protein>
<sequence length="128" mass="14891">MPRPSLSYHEKLLRKAISKNLKKLSEGRTQAEISESTNIPTSTLSGYFAERSTINPENTEKLANFFNVSLDKIDPRYSRNILFLEDNDDEDHSLEIEILDMIEQLNKENKYKAFINTQKLLINQKENN</sequence>
<dbReference type="SUPFAM" id="SSF47413">
    <property type="entry name" value="lambda repressor-like DNA-binding domains"/>
    <property type="match status" value="1"/>
</dbReference>
<dbReference type="Proteomes" id="UP000223828">
    <property type="component" value="Unassembled WGS sequence"/>
</dbReference>
<dbReference type="GO" id="GO:0003677">
    <property type="term" value="F:DNA binding"/>
    <property type="evidence" value="ECO:0007669"/>
    <property type="project" value="InterPro"/>
</dbReference>
<accession>A0A2C6WK82</accession>
<dbReference type="Pfam" id="PF01381">
    <property type="entry name" value="HTH_3"/>
    <property type="match status" value="1"/>
</dbReference>
<dbReference type="Proteomes" id="UP001056588">
    <property type="component" value="Chromosome"/>
</dbReference>
<reference evidence="4" key="2">
    <citation type="submission" date="2017-10" db="EMBL/GenBank/DDBJ databases">
        <title>Staphylococcus edaphicus sp. nov., isolated in Antarctica, harbouring mecC gene and genomic islands essential in adaptation to extreme environment.</title>
        <authorList>
            <person name="Pantucek R."/>
            <person name="Sedlacek I."/>
            <person name="Indrakova A."/>
            <person name="Vrbovska V."/>
            <person name="Maslanova I."/>
            <person name="Kovarovic V."/>
            <person name="Svec P."/>
            <person name="Kralova S."/>
            <person name="Kristofova L."/>
            <person name="Keklakova J."/>
            <person name="Petras P."/>
            <person name="Doskar J."/>
        </authorList>
    </citation>
    <scope>NUCLEOTIDE SEQUENCE [LARGE SCALE GENOMIC DNA]</scope>
    <source>
        <strain evidence="4">CCM 5085</strain>
    </source>
</reference>
<dbReference type="AlphaFoldDB" id="A0A2C6WK82"/>
<dbReference type="CDD" id="cd00093">
    <property type="entry name" value="HTH_XRE"/>
    <property type="match status" value="1"/>
</dbReference>
<reference evidence="2" key="3">
    <citation type="submission" date="2017-10" db="EMBL/GenBank/DDBJ databases">
        <authorList>
            <person name="Vrbovska V."/>
            <person name="Kovarovic V."/>
            <person name="Indrakova A."/>
        </authorList>
    </citation>
    <scope>NUCLEOTIDE SEQUENCE</scope>
    <source>
        <strain evidence="2">CCM 8730</strain>
    </source>
</reference>